<evidence type="ECO:0000313" key="3">
    <source>
        <dbReference type="Proteomes" id="UP000654075"/>
    </source>
</evidence>
<proteinExistence type="predicted"/>
<comment type="caution">
    <text evidence="2">The sequence shown here is derived from an EMBL/GenBank/DDBJ whole genome shotgun (WGS) entry which is preliminary data.</text>
</comment>
<sequence length="471" mass="53056">LGIIVFQLWLASSRPKKKKDSKAAQFWRACTPCIQFWRDKHGLADAEDNSAARSGHETTMSRQLSESREQQQQQHQRYQQHQQQEEPPAATADGIVNLKSRIGNFEVSKVKRFVEGITPSMQFWRDKHGLADAEDNSAARSGLGESREQQQPQHQRYQQQQEEPPAAPEDGTVNLKSRIGNFKISKVKRLVEGIGEHLGAEVEFDWTTVQNVRDDHVASAAINSNSETEWDRQVNAEQQTFLEAARILGEVRHSATHRKLPHFHVVDRQLKDMEAHFREFSEDVLIYPWRASRNAPMSDLMELPFMQLAKDGNRLKALLPVSQGFVKQTVADSGGKHSGVDLEARTSEDEALLGVTAGANRQELESAFRHRAREMHAHGQCIKQDEFYALNNAYERGLARLVDSNFRNAYSGGGDILAHYLLVGTDPSESRYGEAVSGLLDALRRERLLMRISVLQVFGEEERGGTGLGQG</sequence>
<feature type="region of interest" description="Disordered" evidence="1">
    <location>
        <begin position="45"/>
        <end position="89"/>
    </location>
</feature>
<feature type="compositionally biased region" description="Low complexity" evidence="1">
    <location>
        <begin position="149"/>
        <end position="164"/>
    </location>
</feature>
<evidence type="ECO:0000313" key="2">
    <source>
        <dbReference type="EMBL" id="CAE8590794.1"/>
    </source>
</evidence>
<accession>A0A813DSA4</accession>
<dbReference type="AlphaFoldDB" id="A0A813DSA4"/>
<feature type="non-terminal residue" evidence="2">
    <location>
        <position position="471"/>
    </location>
</feature>
<name>A0A813DSA4_POLGL</name>
<organism evidence="2 3">
    <name type="scientific">Polarella glacialis</name>
    <name type="common">Dinoflagellate</name>
    <dbReference type="NCBI Taxonomy" id="89957"/>
    <lineage>
        <taxon>Eukaryota</taxon>
        <taxon>Sar</taxon>
        <taxon>Alveolata</taxon>
        <taxon>Dinophyceae</taxon>
        <taxon>Suessiales</taxon>
        <taxon>Suessiaceae</taxon>
        <taxon>Polarella</taxon>
    </lineage>
</organism>
<feature type="region of interest" description="Disordered" evidence="1">
    <location>
        <begin position="133"/>
        <end position="174"/>
    </location>
</feature>
<protein>
    <submittedName>
        <fullName evidence="2">Uncharacterized protein</fullName>
    </submittedName>
</protein>
<keyword evidence="3" id="KW-1185">Reference proteome</keyword>
<evidence type="ECO:0000256" key="1">
    <source>
        <dbReference type="SAM" id="MobiDB-lite"/>
    </source>
</evidence>
<feature type="compositionally biased region" description="Low complexity" evidence="1">
    <location>
        <begin position="70"/>
        <end position="86"/>
    </location>
</feature>
<dbReference type="EMBL" id="CAJNNV010004474">
    <property type="protein sequence ID" value="CAE8590794.1"/>
    <property type="molecule type" value="Genomic_DNA"/>
</dbReference>
<reference evidence="2" key="1">
    <citation type="submission" date="2021-02" db="EMBL/GenBank/DDBJ databases">
        <authorList>
            <person name="Dougan E. K."/>
            <person name="Rhodes N."/>
            <person name="Thang M."/>
            <person name="Chan C."/>
        </authorList>
    </citation>
    <scope>NUCLEOTIDE SEQUENCE</scope>
</reference>
<dbReference type="Proteomes" id="UP000654075">
    <property type="component" value="Unassembled WGS sequence"/>
</dbReference>
<gene>
    <name evidence="2" type="ORF">PGLA1383_LOCUS9508</name>
</gene>